<dbReference type="PRINTS" id="PR00320">
    <property type="entry name" value="GPROTEINBRPT"/>
</dbReference>
<dbReference type="SUPFAM" id="SSF52540">
    <property type="entry name" value="P-loop containing nucleoside triphosphate hydrolases"/>
    <property type="match status" value="1"/>
</dbReference>
<feature type="repeat" description="WD" evidence="3">
    <location>
        <begin position="841"/>
        <end position="882"/>
    </location>
</feature>
<protein>
    <submittedName>
        <fullName evidence="4">AAA-like domain-containing protein</fullName>
    </submittedName>
</protein>
<dbReference type="PROSITE" id="PS50294">
    <property type="entry name" value="WD_REPEATS_REGION"/>
    <property type="match status" value="14"/>
</dbReference>
<name>A0ABT7BXE1_9CYAN</name>
<evidence type="ECO:0000256" key="2">
    <source>
        <dbReference type="ARBA" id="ARBA00022737"/>
    </source>
</evidence>
<keyword evidence="5" id="KW-1185">Reference proteome</keyword>
<feature type="repeat" description="WD" evidence="3">
    <location>
        <begin position="967"/>
        <end position="1008"/>
    </location>
</feature>
<dbReference type="PROSITE" id="PS00678">
    <property type="entry name" value="WD_REPEATS_1"/>
    <property type="match status" value="8"/>
</dbReference>
<dbReference type="Gene3D" id="3.40.50.300">
    <property type="entry name" value="P-loop containing nucleotide triphosphate hydrolases"/>
    <property type="match status" value="1"/>
</dbReference>
<feature type="repeat" description="WD" evidence="3">
    <location>
        <begin position="799"/>
        <end position="840"/>
    </location>
</feature>
<feature type="repeat" description="WD" evidence="3">
    <location>
        <begin position="1051"/>
        <end position="1092"/>
    </location>
</feature>
<dbReference type="PANTHER" id="PTHR22847">
    <property type="entry name" value="WD40 REPEAT PROTEIN"/>
    <property type="match status" value="1"/>
</dbReference>
<feature type="repeat" description="WD" evidence="3">
    <location>
        <begin position="1009"/>
        <end position="1050"/>
    </location>
</feature>
<dbReference type="SUPFAM" id="SSF50978">
    <property type="entry name" value="WD40 repeat-like"/>
    <property type="match status" value="2"/>
</dbReference>
<feature type="repeat" description="WD" evidence="3">
    <location>
        <begin position="539"/>
        <end position="580"/>
    </location>
</feature>
<reference evidence="4 5" key="1">
    <citation type="submission" date="2023-01" db="EMBL/GenBank/DDBJ databases">
        <title>Novel diversity within Roseofilum (Cyanobacteria; Desertifilaceae) from marine benthic mats with descriptions of four novel species.</title>
        <authorList>
            <person name="Wang Y."/>
            <person name="Berthold D.E."/>
            <person name="Hu J."/>
            <person name="Lefler F.W."/>
            <person name="Laughinghouse H.D. IV."/>
        </authorList>
    </citation>
    <scope>NUCLEOTIDE SEQUENCE [LARGE SCALE GENOMIC DNA]</scope>
    <source>
        <strain evidence="4 5">BLCC-M143</strain>
    </source>
</reference>
<dbReference type="InterPro" id="IPR011044">
    <property type="entry name" value="Quino_amine_DH_bsu"/>
</dbReference>
<keyword evidence="1 3" id="KW-0853">WD repeat</keyword>
<accession>A0ABT7BXE1</accession>
<dbReference type="PROSITE" id="PS50082">
    <property type="entry name" value="WD_REPEATS_2"/>
    <property type="match status" value="14"/>
</dbReference>
<dbReference type="SMART" id="SM00564">
    <property type="entry name" value="PQQ"/>
    <property type="match status" value="8"/>
</dbReference>
<dbReference type="Pfam" id="PF00400">
    <property type="entry name" value="WD40"/>
    <property type="match status" value="4"/>
</dbReference>
<dbReference type="Pfam" id="PF25173">
    <property type="entry name" value="Beta-prop_WDR3_1st"/>
    <property type="match status" value="2"/>
</dbReference>
<evidence type="ECO:0000256" key="3">
    <source>
        <dbReference type="PROSITE-ProRule" id="PRU00221"/>
    </source>
</evidence>
<organism evidence="4 5">
    <name type="scientific">Roseofilum casamattae BLCC-M143</name>
    <dbReference type="NCBI Taxonomy" id="3022442"/>
    <lineage>
        <taxon>Bacteria</taxon>
        <taxon>Bacillati</taxon>
        <taxon>Cyanobacteriota</taxon>
        <taxon>Cyanophyceae</taxon>
        <taxon>Desertifilales</taxon>
        <taxon>Desertifilaceae</taxon>
        <taxon>Roseofilum</taxon>
        <taxon>Roseofilum casamattae</taxon>
    </lineage>
</organism>
<dbReference type="Pfam" id="PF14516">
    <property type="entry name" value="AAA_35"/>
    <property type="match status" value="1"/>
</dbReference>
<dbReference type="InterPro" id="IPR027417">
    <property type="entry name" value="P-loop_NTPase"/>
</dbReference>
<dbReference type="InterPro" id="IPR001680">
    <property type="entry name" value="WD40_rpt"/>
</dbReference>
<dbReference type="InterPro" id="IPR018391">
    <property type="entry name" value="PQQ_b-propeller_rpt"/>
</dbReference>
<comment type="caution">
    <text evidence="4">The sequence shown here is derived from an EMBL/GenBank/DDBJ whole genome shotgun (WGS) entry which is preliminary data.</text>
</comment>
<feature type="repeat" description="WD" evidence="3">
    <location>
        <begin position="497"/>
        <end position="538"/>
    </location>
</feature>
<evidence type="ECO:0000313" key="5">
    <source>
        <dbReference type="Proteomes" id="UP001232992"/>
    </source>
</evidence>
<dbReference type="InterPro" id="IPR015943">
    <property type="entry name" value="WD40/YVTN_repeat-like_dom_sf"/>
</dbReference>
<proteinExistence type="predicted"/>
<dbReference type="SUPFAM" id="SSF50969">
    <property type="entry name" value="YVTN repeat-like/Quinoprotein amine dehydrogenase"/>
    <property type="match status" value="1"/>
</dbReference>
<dbReference type="Proteomes" id="UP001232992">
    <property type="component" value="Unassembled WGS sequence"/>
</dbReference>
<evidence type="ECO:0000256" key="1">
    <source>
        <dbReference type="ARBA" id="ARBA00022574"/>
    </source>
</evidence>
<feature type="repeat" description="WD" evidence="3">
    <location>
        <begin position="757"/>
        <end position="798"/>
    </location>
</feature>
<sequence>MSTPNTIYQVGGSLPADAPTYVKRQADDDLYQALKRGEFCYVLNSRQMGKSSLRVQTMKRLTEEGVACVAIDLTKIGSHNITPDQWYLGIVRTIASSLSTSLSQRKALAAWWRDRNLLSPLQRFSEFIDEILLVEIASNIVIFVDEIDSVISLEFDVDDFFAFIRSSYNQRAEHSNYQRLTFTLCGVATPSDLIADKTRTPFNIGTAIPLGGFQMPDALPLARGLAAQCEQPGEVLKIILRFTNGQPFLTQKICRLIGEYPHSIAVGKEKKTLIKIVKGCIINNWEAQDEPEHLKTIQGRLLRNDKRASRLLGLYQQILKASEGGIVAQDNPEQMELRLSGLVVKDRGKLQVANPIYAKVFDRNWVDTELAKLRPYSEVLTAWLESGKQDESRLLRGQSLTEALNWSRDKRLSPEDYQFLSESQSLSQQETKETLELSVAKSRARYSLLLSKLGKDLEAAIEAIKASTLMQKHQSSDPNVIGALMTQFYEMRECQRFYSYQKWVMSVSHSSDGQTLASGGDDRTVKVWSIATGAELMTFTGHQGSVMTVSYSPDGQTLASGARDGTIKVWSLETGAELTTFTGHQIGSSIGHLGCVMSISYSPDGQTLASSGKDETIALWNLETGAELTIFTGHQGWVNSISYSPDGQTLASGSKDGTIKLWNLETGEELATFTGHQKSVLSVSYSPDGQTLASGSEDGTIKCWNLETGVELTTFTSHQGWVNSVSYSPDGQTLASGSEDRTVKLWNLETESELTTFTGHQKPVLSVSYSPDGQTLVSSGEDEMIKLWNLETESELTTFTGHQKPVLSVSYSSDGQTLVSSGEDGMIKLWNLETESELTTFTGHQKPVLSVSYSSDGQTLVSGSWDGTIKVWSLETGVELTTFTSHQGEILSISYSPNGQTLASGARDGTIKVWNLNTRSELMTFTSHQGWVNSVSYSPDGKILVSGGQDRTIKVWNLETGVQLTTFTGHQVWIVSVSYSPDGQTLVSGSWDGTIKVWSLETGVELTTFTGHQGEVLSISYSPDGQTLASGGGDGTIKVWSLETGAELTTFTGHQGEVLSVSYSPDGQTLVSGGRDGTIKLWDVNVESLTRKLCQRIRPYLSNPHAPLSDRDRRVCDGVRIINSK</sequence>
<feature type="repeat" description="WD" evidence="3">
    <location>
        <begin position="631"/>
        <end position="672"/>
    </location>
</feature>
<dbReference type="Gene3D" id="2.130.10.10">
    <property type="entry name" value="YVTN repeat-like/Quinoprotein amine dehydrogenase"/>
    <property type="match status" value="6"/>
</dbReference>
<feature type="repeat" description="WD" evidence="3">
    <location>
        <begin position="673"/>
        <end position="714"/>
    </location>
</feature>
<gene>
    <name evidence="4" type="ORF">PMH09_11630</name>
</gene>
<dbReference type="InterPro" id="IPR020472">
    <property type="entry name" value="WD40_PAC1"/>
</dbReference>
<feature type="repeat" description="WD" evidence="3">
    <location>
        <begin position="925"/>
        <end position="966"/>
    </location>
</feature>
<keyword evidence="2" id="KW-0677">Repeat</keyword>
<dbReference type="RefSeq" id="WP_283758488.1">
    <property type="nucleotide sequence ID" value="NZ_JAQOSQ010000010.1"/>
</dbReference>
<dbReference type="PANTHER" id="PTHR22847:SF637">
    <property type="entry name" value="WD REPEAT DOMAIN 5B"/>
    <property type="match status" value="1"/>
</dbReference>
<feature type="repeat" description="WD" evidence="3">
    <location>
        <begin position="715"/>
        <end position="756"/>
    </location>
</feature>
<feature type="repeat" description="WD" evidence="3">
    <location>
        <begin position="589"/>
        <end position="630"/>
    </location>
</feature>
<dbReference type="SMART" id="SM00320">
    <property type="entry name" value="WD40"/>
    <property type="match status" value="14"/>
</dbReference>
<dbReference type="InterPro" id="IPR036322">
    <property type="entry name" value="WD40_repeat_dom_sf"/>
</dbReference>
<feature type="repeat" description="WD" evidence="3">
    <location>
        <begin position="883"/>
        <end position="924"/>
    </location>
</feature>
<dbReference type="InterPro" id="IPR019775">
    <property type="entry name" value="WD40_repeat_CS"/>
</dbReference>
<evidence type="ECO:0000313" key="4">
    <source>
        <dbReference type="EMBL" id="MDJ1183836.1"/>
    </source>
</evidence>
<dbReference type="EMBL" id="JAQOSQ010000010">
    <property type="protein sequence ID" value="MDJ1183836.1"/>
    <property type="molecule type" value="Genomic_DNA"/>
</dbReference>
<dbReference type="CDD" id="cd00200">
    <property type="entry name" value="WD40"/>
    <property type="match status" value="2"/>
</dbReference>